<keyword evidence="2 3" id="KW-0690">Ribosome biogenesis</keyword>
<organism evidence="6 7">
    <name type="scientific">Flectobacillus roseus</name>
    <dbReference type="NCBI Taxonomy" id="502259"/>
    <lineage>
        <taxon>Bacteria</taxon>
        <taxon>Pseudomonadati</taxon>
        <taxon>Bacteroidota</taxon>
        <taxon>Cytophagia</taxon>
        <taxon>Cytophagales</taxon>
        <taxon>Flectobacillaceae</taxon>
        <taxon>Flectobacillus</taxon>
    </lineage>
</organism>
<keyword evidence="1 3" id="KW-0963">Cytoplasm</keyword>
<dbReference type="RefSeq" id="WP_166578241.1">
    <property type="nucleotide sequence ID" value="NZ_JASHIF010000019.1"/>
</dbReference>
<feature type="domain" description="Ribosome maturation factor RimP C-terminal" evidence="5">
    <location>
        <begin position="85"/>
        <end position="155"/>
    </location>
</feature>
<evidence type="ECO:0000313" key="7">
    <source>
        <dbReference type="Proteomes" id="UP001236507"/>
    </source>
</evidence>
<keyword evidence="7" id="KW-1185">Reference proteome</keyword>
<evidence type="ECO:0000256" key="1">
    <source>
        <dbReference type="ARBA" id="ARBA00022490"/>
    </source>
</evidence>
<proteinExistence type="inferred from homology"/>
<dbReference type="Pfam" id="PF17384">
    <property type="entry name" value="DUF150_C"/>
    <property type="match status" value="1"/>
</dbReference>
<dbReference type="EMBL" id="JASHIF010000019">
    <property type="protein sequence ID" value="MDI9861323.1"/>
    <property type="molecule type" value="Genomic_DNA"/>
</dbReference>
<dbReference type="Pfam" id="PF02576">
    <property type="entry name" value="RimP_N"/>
    <property type="match status" value="1"/>
</dbReference>
<protein>
    <recommendedName>
        <fullName evidence="3">Ribosome maturation factor RimP</fullName>
    </recommendedName>
</protein>
<evidence type="ECO:0000259" key="4">
    <source>
        <dbReference type="Pfam" id="PF02576"/>
    </source>
</evidence>
<reference evidence="6 7" key="1">
    <citation type="submission" date="2023-05" db="EMBL/GenBank/DDBJ databases">
        <title>Novel species of genus Flectobacillus isolated from stream in China.</title>
        <authorList>
            <person name="Lu H."/>
        </authorList>
    </citation>
    <scope>NUCLEOTIDE SEQUENCE [LARGE SCALE GENOMIC DNA]</scope>
    <source>
        <strain evidence="6 7">KCTC 42575</strain>
    </source>
</reference>
<dbReference type="InterPro" id="IPR028989">
    <property type="entry name" value="RimP_N"/>
</dbReference>
<feature type="domain" description="Ribosome maturation factor RimP N-terminal" evidence="4">
    <location>
        <begin position="9"/>
        <end position="81"/>
    </location>
</feature>
<dbReference type="InterPro" id="IPR035956">
    <property type="entry name" value="RimP_N_sf"/>
</dbReference>
<accession>A0ABT6YCK5</accession>
<comment type="subcellular location">
    <subcellularLocation>
        <location evidence="3">Cytoplasm</location>
    </subcellularLocation>
</comment>
<dbReference type="Gene3D" id="3.30.300.70">
    <property type="entry name" value="RimP-like superfamily, N-terminal"/>
    <property type="match status" value="1"/>
</dbReference>
<comment type="similarity">
    <text evidence="3">Belongs to the RimP family.</text>
</comment>
<sequence length="156" mass="17618">MLKDKIAEMLEPLLENGLFFVVDLQVNVLKTRINITILVDSDEGIKIEECAKISRKLANGIEAQELIPTAYNLEVSSPGIDQPLVLTRQYIKNIDRTLKVQFKDGAEKVGVLQEVKEDGIILLEEPKKKPKKGEVIEPEFISFLNIEKAKVQISFK</sequence>
<dbReference type="HAMAP" id="MF_01077">
    <property type="entry name" value="RimP"/>
    <property type="match status" value="1"/>
</dbReference>
<dbReference type="InterPro" id="IPR028998">
    <property type="entry name" value="RimP_C"/>
</dbReference>
<evidence type="ECO:0000256" key="3">
    <source>
        <dbReference type="HAMAP-Rule" id="MF_01077"/>
    </source>
</evidence>
<comment type="caution">
    <text evidence="6">The sequence shown here is derived from an EMBL/GenBank/DDBJ whole genome shotgun (WGS) entry which is preliminary data.</text>
</comment>
<dbReference type="PANTHER" id="PTHR33867">
    <property type="entry name" value="RIBOSOME MATURATION FACTOR RIMP"/>
    <property type="match status" value="1"/>
</dbReference>
<name>A0ABT6YCK5_9BACT</name>
<gene>
    <name evidence="3" type="primary">rimP</name>
    <name evidence="6" type="ORF">QM524_19040</name>
</gene>
<dbReference type="PANTHER" id="PTHR33867:SF1">
    <property type="entry name" value="RIBOSOME MATURATION FACTOR RIMP"/>
    <property type="match status" value="1"/>
</dbReference>
<dbReference type="InterPro" id="IPR003728">
    <property type="entry name" value="Ribosome_maturation_RimP"/>
</dbReference>
<dbReference type="Proteomes" id="UP001236507">
    <property type="component" value="Unassembled WGS sequence"/>
</dbReference>
<dbReference type="SUPFAM" id="SSF75420">
    <property type="entry name" value="YhbC-like, N-terminal domain"/>
    <property type="match status" value="1"/>
</dbReference>
<comment type="function">
    <text evidence="3">Required for maturation of 30S ribosomal subunits.</text>
</comment>
<evidence type="ECO:0000256" key="2">
    <source>
        <dbReference type="ARBA" id="ARBA00022517"/>
    </source>
</evidence>
<evidence type="ECO:0000313" key="6">
    <source>
        <dbReference type="EMBL" id="MDI9861323.1"/>
    </source>
</evidence>
<evidence type="ECO:0000259" key="5">
    <source>
        <dbReference type="Pfam" id="PF17384"/>
    </source>
</evidence>